<comment type="caution">
    <text evidence="2">The sequence shown here is derived from an EMBL/GenBank/DDBJ whole genome shotgun (WGS) entry which is preliminary data.</text>
</comment>
<keyword evidence="3" id="KW-1185">Reference proteome</keyword>
<feature type="signal peptide" evidence="1">
    <location>
        <begin position="1"/>
        <end position="18"/>
    </location>
</feature>
<evidence type="ECO:0000313" key="2">
    <source>
        <dbReference type="EMBL" id="RDW80814.1"/>
    </source>
</evidence>
<feature type="chain" id="PRO_5017593773" description="Cell wall mannoprotein" evidence="1">
    <location>
        <begin position="19"/>
        <end position="513"/>
    </location>
</feature>
<organism evidence="2 3">
    <name type="scientific">Coleophoma crateriformis</name>
    <dbReference type="NCBI Taxonomy" id="565419"/>
    <lineage>
        <taxon>Eukaryota</taxon>
        <taxon>Fungi</taxon>
        <taxon>Dikarya</taxon>
        <taxon>Ascomycota</taxon>
        <taxon>Pezizomycotina</taxon>
        <taxon>Leotiomycetes</taxon>
        <taxon>Helotiales</taxon>
        <taxon>Dermateaceae</taxon>
        <taxon>Coleophoma</taxon>
    </lineage>
</organism>
<gene>
    <name evidence="2" type="ORF">BP5796_05512</name>
</gene>
<keyword evidence="1" id="KW-0732">Signal</keyword>
<dbReference type="EMBL" id="PDLN01000007">
    <property type="protein sequence ID" value="RDW80814.1"/>
    <property type="molecule type" value="Genomic_DNA"/>
</dbReference>
<evidence type="ECO:0008006" key="4">
    <source>
        <dbReference type="Google" id="ProtNLM"/>
    </source>
</evidence>
<protein>
    <recommendedName>
        <fullName evidence="4">Cell wall mannoprotein</fullName>
    </recommendedName>
</protein>
<name>A0A3D8S416_9HELO</name>
<sequence>MKYESASLILAFVGLATAAPMPDPRNKFTPPTYKIRGREVPQEHSHERFLTGVRINLNLNNPAKIQDPVFGLLGNAAAAVGQGSITNTDCLHQATADQAFTNAKAAGNVTGMVDALSYAALERNTGGVGVASVICNETAVNPEVAAIKQHQDPASAGAAATNKAIVLELAKQIATVGGNPQDALLTGTFQAGSTTDNTGKGNSCDTATDPVGCIFTQNLLVQDATAAEITAAVAGITATAATGAASSNGTAASAASGNVTAAAASTSCIATATTTVDAPATAAATSAAAATASSSTTTTSTSALSFGSCTDPSILFTNNLADRAGATAFVASNQADFPHGSALGIAVISGFICQRLSSSCGASAAANTACTAGQTASASLTGQAAADAFNSALGLSSSSTASTASTSAVAANVVAAATTSSAASASTSSSASGTNVQTFTGSLGGTAPPVTQGTGTRPFTVNGNTFVGKGAALQRSCAIQHNACATAANGGGQSFTVADCGTQETACNAAATA</sequence>
<accession>A0A3D8S416</accession>
<evidence type="ECO:0000313" key="3">
    <source>
        <dbReference type="Proteomes" id="UP000256328"/>
    </source>
</evidence>
<proteinExistence type="predicted"/>
<dbReference type="OrthoDB" id="2153847at2759"/>
<dbReference type="Proteomes" id="UP000256328">
    <property type="component" value="Unassembled WGS sequence"/>
</dbReference>
<evidence type="ECO:0000256" key="1">
    <source>
        <dbReference type="SAM" id="SignalP"/>
    </source>
</evidence>
<reference evidence="2 3" key="1">
    <citation type="journal article" date="2018" name="IMA Fungus">
        <title>IMA Genome-F 9: Draft genome sequence of Annulohypoxylon stygium, Aspergillus mulundensis, Berkeleyomyces basicola (syn. Thielaviopsis basicola), Ceratocystis smalleyi, two Cercospora beticola strains, Coleophoma cylindrospora, Fusarium fracticaudum, Phialophora cf. hyalina, and Morchella septimelata.</title>
        <authorList>
            <person name="Wingfield B.D."/>
            <person name="Bills G.F."/>
            <person name="Dong Y."/>
            <person name="Huang W."/>
            <person name="Nel W.J."/>
            <person name="Swalarsk-Parry B.S."/>
            <person name="Vaghefi N."/>
            <person name="Wilken P.M."/>
            <person name="An Z."/>
            <person name="de Beer Z.W."/>
            <person name="De Vos L."/>
            <person name="Chen L."/>
            <person name="Duong T.A."/>
            <person name="Gao Y."/>
            <person name="Hammerbacher A."/>
            <person name="Kikkert J.R."/>
            <person name="Li Y."/>
            <person name="Li H."/>
            <person name="Li K."/>
            <person name="Li Q."/>
            <person name="Liu X."/>
            <person name="Ma X."/>
            <person name="Naidoo K."/>
            <person name="Pethybridge S.J."/>
            <person name="Sun J."/>
            <person name="Steenkamp E.T."/>
            <person name="van der Nest M.A."/>
            <person name="van Wyk S."/>
            <person name="Wingfield M.J."/>
            <person name="Xiong C."/>
            <person name="Yue Q."/>
            <person name="Zhang X."/>
        </authorList>
    </citation>
    <scope>NUCLEOTIDE SEQUENCE [LARGE SCALE GENOMIC DNA]</scope>
    <source>
        <strain evidence="2 3">BP5796</strain>
    </source>
</reference>
<dbReference type="AlphaFoldDB" id="A0A3D8S416"/>